<dbReference type="InterPro" id="IPR036259">
    <property type="entry name" value="MFS_trans_sf"/>
</dbReference>
<dbReference type="STRING" id="454130.A0A0U5G2E8"/>
<dbReference type="OMA" id="IWFPNII"/>
<dbReference type="SUPFAM" id="SSF103473">
    <property type="entry name" value="MFS general substrate transporter"/>
    <property type="match status" value="1"/>
</dbReference>
<feature type="transmembrane region" description="Helical" evidence="5">
    <location>
        <begin position="491"/>
        <end position="513"/>
    </location>
</feature>
<feature type="transmembrane region" description="Helical" evidence="5">
    <location>
        <begin position="132"/>
        <end position="152"/>
    </location>
</feature>
<evidence type="ECO:0000256" key="3">
    <source>
        <dbReference type="ARBA" id="ARBA00022989"/>
    </source>
</evidence>
<dbReference type="PROSITE" id="PS00216">
    <property type="entry name" value="SUGAR_TRANSPORT_1"/>
    <property type="match status" value="1"/>
</dbReference>
<keyword evidence="2 5" id="KW-0812">Transmembrane</keyword>
<feature type="transmembrane region" description="Helical" evidence="5">
    <location>
        <begin position="219"/>
        <end position="242"/>
    </location>
</feature>
<dbReference type="GO" id="GO:0022857">
    <property type="term" value="F:transmembrane transporter activity"/>
    <property type="evidence" value="ECO:0007669"/>
    <property type="project" value="InterPro"/>
</dbReference>
<dbReference type="Gene3D" id="1.20.1250.20">
    <property type="entry name" value="MFS general substrate transporter like domains"/>
    <property type="match status" value="1"/>
</dbReference>
<feature type="transmembrane region" description="Helical" evidence="5">
    <location>
        <begin position="354"/>
        <end position="375"/>
    </location>
</feature>
<keyword evidence="4 5" id="KW-0472">Membrane</keyword>
<dbReference type="GO" id="GO:0140115">
    <property type="term" value="P:export across plasma membrane"/>
    <property type="evidence" value="ECO:0007669"/>
    <property type="project" value="UniProtKB-ARBA"/>
</dbReference>
<dbReference type="EMBL" id="CDMC01000003">
    <property type="protein sequence ID" value="CEL03663.1"/>
    <property type="molecule type" value="Genomic_DNA"/>
</dbReference>
<evidence type="ECO:0000256" key="4">
    <source>
        <dbReference type="ARBA" id="ARBA00023136"/>
    </source>
</evidence>
<dbReference type="GO" id="GO:0042908">
    <property type="term" value="P:xenobiotic transport"/>
    <property type="evidence" value="ECO:0007669"/>
    <property type="project" value="UniProtKB-ARBA"/>
</dbReference>
<feature type="transmembrane region" description="Helical" evidence="5">
    <location>
        <begin position="192"/>
        <end position="213"/>
    </location>
</feature>
<sequence length="529" mass="58733">MERTTVDDKTSVALVESLSEEAGKAPGQEPRIIGTLKLVEGDDIILVPAPTRDPQDPLNLPNWRKWLMLIIVALYGMTGNLLASGIGVLVPQLREYYHGDSRVNDLVTYPALFMGIGNLIAVPFADAVGRRPVYLLSNVVLIAGGIWCSYSTSLGSHIGGRDFMALAAGQSEALCVMIAEETFFLHQRGSRIAWFCSLQTLGTALFIIASSYLTESLGWRWWYGIFTIISAATFVLSILFVAETKYDRPLDSYFGFDPQGNTVRESEFHTRRLDYDTYPERSFWRDLRPWGHVTTKWHQVPKFWLSLAQLSLFPSVLYFIILSGVLLGTYIVMTAVFAQVLISPPYSFDPHNLGFVMGGQAVVAFVVQPLAGYLSDFILKVWAKHNDGFTEPESRLIPAVIPLAVGIASCVLYGQACQFPEDWAWPGVVVPLNALFYSFVSIVVLSFVYTMDCYPQRGHVAMVALCAGRGFISFGISFGTTAFFHKLGYDGALNVCAIVIGVLFGLGIVLYFTGKYIRRFTQKWATDKN</sequence>
<accession>A0A0U5G2E8</accession>
<dbReference type="InterPro" id="IPR011701">
    <property type="entry name" value="MFS"/>
</dbReference>
<feature type="transmembrane region" description="Helical" evidence="5">
    <location>
        <begin position="106"/>
        <end position="125"/>
    </location>
</feature>
<keyword evidence="3 5" id="KW-1133">Transmembrane helix</keyword>
<organism evidence="7 8">
    <name type="scientific">Aspergillus calidoustus</name>
    <dbReference type="NCBI Taxonomy" id="454130"/>
    <lineage>
        <taxon>Eukaryota</taxon>
        <taxon>Fungi</taxon>
        <taxon>Dikarya</taxon>
        <taxon>Ascomycota</taxon>
        <taxon>Pezizomycotina</taxon>
        <taxon>Eurotiomycetes</taxon>
        <taxon>Eurotiomycetidae</taxon>
        <taxon>Eurotiales</taxon>
        <taxon>Aspergillaceae</taxon>
        <taxon>Aspergillus</taxon>
        <taxon>Aspergillus subgen. Nidulantes</taxon>
    </lineage>
</organism>
<dbReference type="GO" id="GO:0005886">
    <property type="term" value="C:plasma membrane"/>
    <property type="evidence" value="ECO:0007669"/>
    <property type="project" value="TreeGrafter"/>
</dbReference>
<evidence type="ECO:0000313" key="8">
    <source>
        <dbReference type="Proteomes" id="UP000054771"/>
    </source>
</evidence>
<feature type="transmembrane region" description="Helical" evidence="5">
    <location>
        <begin position="396"/>
        <end position="416"/>
    </location>
</feature>
<dbReference type="PANTHER" id="PTHR23502">
    <property type="entry name" value="MAJOR FACILITATOR SUPERFAMILY"/>
    <property type="match status" value="1"/>
</dbReference>
<dbReference type="Proteomes" id="UP000054771">
    <property type="component" value="Unassembled WGS sequence"/>
</dbReference>
<dbReference type="PANTHER" id="PTHR23502:SF164">
    <property type="entry name" value="MAJOR FACILITATOR SUPERFAMILY (MFS) PROFILE DOMAIN-CONTAINING PROTEIN"/>
    <property type="match status" value="1"/>
</dbReference>
<reference evidence="8" key="1">
    <citation type="journal article" date="2016" name="Genome Announc.">
        <title>Draft genome sequences of fungus Aspergillus calidoustus.</title>
        <authorList>
            <person name="Horn F."/>
            <person name="Linde J."/>
            <person name="Mattern D.J."/>
            <person name="Walther G."/>
            <person name="Guthke R."/>
            <person name="Scherlach K."/>
            <person name="Martin K."/>
            <person name="Brakhage A.A."/>
            <person name="Petzke L."/>
            <person name="Valiante V."/>
        </authorList>
    </citation>
    <scope>NUCLEOTIDE SEQUENCE [LARGE SCALE GENOMIC DNA]</scope>
    <source>
        <strain evidence="8">SF006504</strain>
    </source>
</reference>
<name>A0A0U5G2E8_ASPCI</name>
<feature type="domain" description="Major facilitator superfamily (MFS) profile" evidence="6">
    <location>
        <begin position="68"/>
        <end position="519"/>
    </location>
</feature>
<keyword evidence="8" id="KW-1185">Reference proteome</keyword>
<proteinExistence type="predicted"/>
<feature type="transmembrane region" description="Helical" evidence="5">
    <location>
        <begin position="164"/>
        <end position="185"/>
    </location>
</feature>
<evidence type="ECO:0000259" key="6">
    <source>
        <dbReference type="PROSITE" id="PS50850"/>
    </source>
</evidence>
<feature type="transmembrane region" description="Helical" evidence="5">
    <location>
        <begin position="316"/>
        <end position="342"/>
    </location>
</feature>
<dbReference type="AlphaFoldDB" id="A0A0U5G2E8"/>
<evidence type="ECO:0000256" key="5">
    <source>
        <dbReference type="SAM" id="Phobius"/>
    </source>
</evidence>
<comment type="subcellular location">
    <subcellularLocation>
        <location evidence="1">Membrane</location>
        <topology evidence="1">Multi-pass membrane protein</topology>
    </subcellularLocation>
</comment>
<evidence type="ECO:0000256" key="2">
    <source>
        <dbReference type="ARBA" id="ARBA00022692"/>
    </source>
</evidence>
<evidence type="ECO:0000256" key="1">
    <source>
        <dbReference type="ARBA" id="ARBA00004141"/>
    </source>
</evidence>
<evidence type="ECO:0000313" key="7">
    <source>
        <dbReference type="EMBL" id="CEL03663.1"/>
    </source>
</evidence>
<feature type="transmembrane region" description="Helical" evidence="5">
    <location>
        <begin position="428"/>
        <end position="449"/>
    </location>
</feature>
<feature type="transmembrane region" description="Helical" evidence="5">
    <location>
        <begin position="66"/>
        <end position="86"/>
    </location>
</feature>
<dbReference type="PROSITE" id="PS50850">
    <property type="entry name" value="MFS"/>
    <property type="match status" value="1"/>
</dbReference>
<dbReference type="Pfam" id="PF07690">
    <property type="entry name" value="MFS_1"/>
    <property type="match status" value="1"/>
</dbReference>
<gene>
    <name evidence="7" type="ORF">ASPCAL04813</name>
</gene>
<protein>
    <recommendedName>
        <fullName evidence="6">Major facilitator superfamily (MFS) profile domain-containing protein</fullName>
    </recommendedName>
</protein>
<feature type="transmembrane region" description="Helical" evidence="5">
    <location>
        <begin position="461"/>
        <end position="485"/>
    </location>
</feature>
<dbReference type="InterPro" id="IPR005829">
    <property type="entry name" value="Sugar_transporter_CS"/>
</dbReference>
<dbReference type="OrthoDB" id="5215911at2759"/>
<dbReference type="InterPro" id="IPR020846">
    <property type="entry name" value="MFS_dom"/>
</dbReference>